<gene>
    <name evidence="2" type="ORF">LCGC14_1096350</name>
</gene>
<organism evidence="2">
    <name type="scientific">marine sediment metagenome</name>
    <dbReference type="NCBI Taxonomy" id="412755"/>
    <lineage>
        <taxon>unclassified sequences</taxon>
        <taxon>metagenomes</taxon>
        <taxon>ecological metagenomes</taxon>
    </lineage>
</organism>
<dbReference type="AlphaFoldDB" id="A0A0F9MF86"/>
<protein>
    <recommendedName>
        <fullName evidence="1">NTP pyrophosphohydrolase MazG-like domain-containing protein</fullName>
    </recommendedName>
</protein>
<accession>A0A0F9MF86</accession>
<dbReference type="SUPFAM" id="SSF101386">
    <property type="entry name" value="all-alpha NTP pyrophosphatases"/>
    <property type="match status" value="1"/>
</dbReference>
<sequence>MPQLKINECAESVKEYRERKGFDTNWEIMLAKLMLVVTEVSEAAEAHRKNDFENFTEEIADTFIRLMDITASLGIDIEKAIAEKMAKNENRPHLHGKKS</sequence>
<reference evidence="2" key="1">
    <citation type="journal article" date="2015" name="Nature">
        <title>Complex archaea that bridge the gap between prokaryotes and eukaryotes.</title>
        <authorList>
            <person name="Spang A."/>
            <person name="Saw J.H."/>
            <person name="Jorgensen S.L."/>
            <person name="Zaremba-Niedzwiedzka K."/>
            <person name="Martijn J."/>
            <person name="Lind A.E."/>
            <person name="van Eijk R."/>
            <person name="Schleper C."/>
            <person name="Guy L."/>
            <person name="Ettema T.J."/>
        </authorList>
    </citation>
    <scope>NUCLEOTIDE SEQUENCE</scope>
</reference>
<dbReference type="Gene3D" id="1.10.287.1080">
    <property type="entry name" value="MazG-like"/>
    <property type="match status" value="1"/>
</dbReference>
<name>A0A0F9MF86_9ZZZZ</name>
<dbReference type="PANTHER" id="PTHR42702">
    <property type="entry name" value="NUCLEOTIDE PYROPHOSPHOHYDROLASE"/>
    <property type="match status" value="1"/>
</dbReference>
<evidence type="ECO:0000259" key="1">
    <source>
        <dbReference type="Pfam" id="PF03819"/>
    </source>
</evidence>
<dbReference type="PANTHER" id="PTHR42702:SF1">
    <property type="entry name" value="REGULATORY PROTEIN FOR BETA-LACTAMASE"/>
    <property type="match status" value="1"/>
</dbReference>
<dbReference type="EMBL" id="LAZR01004907">
    <property type="protein sequence ID" value="KKN04554.1"/>
    <property type="molecule type" value="Genomic_DNA"/>
</dbReference>
<dbReference type="Pfam" id="PF03819">
    <property type="entry name" value="MazG"/>
    <property type="match status" value="1"/>
</dbReference>
<proteinExistence type="predicted"/>
<evidence type="ECO:0000313" key="2">
    <source>
        <dbReference type="EMBL" id="KKN04554.1"/>
    </source>
</evidence>
<dbReference type="InterPro" id="IPR004518">
    <property type="entry name" value="MazG-like_dom"/>
</dbReference>
<comment type="caution">
    <text evidence="2">The sequence shown here is derived from an EMBL/GenBank/DDBJ whole genome shotgun (WGS) entry which is preliminary data.</text>
</comment>
<feature type="domain" description="NTP pyrophosphohydrolase MazG-like" evidence="1">
    <location>
        <begin position="35"/>
        <end position="94"/>
    </location>
</feature>